<organism evidence="1 2">
    <name type="scientific">Cucurbita argyrosperma subsp. sororia</name>
    <dbReference type="NCBI Taxonomy" id="37648"/>
    <lineage>
        <taxon>Eukaryota</taxon>
        <taxon>Viridiplantae</taxon>
        <taxon>Streptophyta</taxon>
        <taxon>Embryophyta</taxon>
        <taxon>Tracheophyta</taxon>
        <taxon>Spermatophyta</taxon>
        <taxon>Magnoliopsida</taxon>
        <taxon>eudicotyledons</taxon>
        <taxon>Gunneridae</taxon>
        <taxon>Pentapetalae</taxon>
        <taxon>rosids</taxon>
        <taxon>fabids</taxon>
        <taxon>Cucurbitales</taxon>
        <taxon>Cucurbitaceae</taxon>
        <taxon>Cucurbiteae</taxon>
        <taxon>Cucurbita</taxon>
    </lineage>
</organism>
<sequence length="150" mass="17644">MQAEVETRELRRLFGAAHTFPSPSLDALRSLWYAAYPDQERQAWYQINGKKLDGSEETHRLILDIFPTSVKKTRKKTSCLGIPLCFCWCKYHIYDHANARSRWFKPRTSIRSVFLQMLSDERSLEQSPDLLYQVAIHQFMCTKVRILDVC</sequence>
<evidence type="ECO:0000313" key="1">
    <source>
        <dbReference type="EMBL" id="KAG6573643.1"/>
    </source>
</evidence>
<feature type="non-terminal residue" evidence="1">
    <location>
        <position position="1"/>
    </location>
</feature>
<accession>A0AAV6M213</accession>
<gene>
    <name evidence="1" type="ORF">SDJN03_27530</name>
</gene>
<reference evidence="1 2" key="1">
    <citation type="journal article" date="2021" name="Hortic Res">
        <title>The domestication of Cucurbita argyrosperma as revealed by the genome of its wild relative.</title>
        <authorList>
            <person name="Barrera-Redondo J."/>
            <person name="Sanchez-de la Vega G."/>
            <person name="Aguirre-Liguori J.A."/>
            <person name="Castellanos-Morales G."/>
            <person name="Gutierrez-Guerrero Y.T."/>
            <person name="Aguirre-Dugua X."/>
            <person name="Aguirre-Planter E."/>
            <person name="Tenaillon M.I."/>
            <person name="Lira-Saade R."/>
            <person name="Eguiarte L.E."/>
        </authorList>
    </citation>
    <scope>NUCLEOTIDE SEQUENCE [LARGE SCALE GENOMIC DNA]</scope>
    <source>
        <strain evidence="1">JBR-2021</strain>
    </source>
</reference>
<comment type="caution">
    <text evidence="1">The sequence shown here is derived from an EMBL/GenBank/DDBJ whole genome shotgun (WGS) entry which is preliminary data.</text>
</comment>
<name>A0AAV6M213_9ROSI</name>
<protein>
    <submittedName>
        <fullName evidence="1">Uncharacterized protein</fullName>
    </submittedName>
</protein>
<dbReference type="AlphaFoldDB" id="A0AAV6M213"/>
<evidence type="ECO:0000313" key="2">
    <source>
        <dbReference type="Proteomes" id="UP000685013"/>
    </source>
</evidence>
<dbReference type="EMBL" id="JAGKQH010000018">
    <property type="protein sequence ID" value="KAG6573643.1"/>
    <property type="molecule type" value="Genomic_DNA"/>
</dbReference>
<dbReference type="Proteomes" id="UP000685013">
    <property type="component" value="Chromosome 18"/>
</dbReference>
<keyword evidence="2" id="KW-1185">Reference proteome</keyword>
<proteinExistence type="predicted"/>